<accession>A0A6A4H7T0</accession>
<keyword evidence="1" id="KW-0472">Membrane</keyword>
<keyword evidence="1" id="KW-0812">Transmembrane</keyword>
<organism evidence="2 3">
    <name type="scientific">Gymnopus androsaceus JB14</name>
    <dbReference type="NCBI Taxonomy" id="1447944"/>
    <lineage>
        <taxon>Eukaryota</taxon>
        <taxon>Fungi</taxon>
        <taxon>Dikarya</taxon>
        <taxon>Basidiomycota</taxon>
        <taxon>Agaricomycotina</taxon>
        <taxon>Agaricomycetes</taxon>
        <taxon>Agaricomycetidae</taxon>
        <taxon>Agaricales</taxon>
        <taxon>Marasmiineae</taxon>
        <taxon>Omphalotaceae</taxon>
        <taxon>Gymnopus</taxon>
    </lineage>
</organism>
<dbReference type="AlphaFoldDB" id="A0A6A4H7T0"/>
<dbReference type="EMBL" id="ML769563">
    <property type="protein sequence ID" value="KAE9393800.1"/>
    <property type="molecule type" value="Genomic_DNA"/>
</dbReference>
<feature type="transmembrane region" description="Helical" evidence="1">
    <location>
        <begin position="12"/>
        <end position="29"/>
    </location>
</feature>
<evidence type="ECO:0000256" key="1">
    <source>
        <dbReference type="SAM" id="Phobius"/>
    </source>
</evidence>
<name>A0A6A4H7T0_9AGAR</name>
<sequence length="72" mass="8090">MRSVAPVSSEVQLMFICLVLMSVVFYSRTDVDKPFHGSKELFLFTPSADTNEMLEEEVVTPPPLLCETPLVK</sequence>
<proteinExistence type="predicted"/>
<evidence type="ECO:0000313" key="3">
    <source>
        <dbReference type="Proteomes" id="UP000799118"/>
    </source>
</evidence>
<reference evidence="2" key="1">
    <citation type="journal article" date="2019" name="Environ. Microbiol.">
        <title>Fungal ecological strategies reflected in gene transcription - a case study of two litter decomposers.</title>
        <authorList>
            <person name="Barbi F."/>
            <person name="Kohler A."/>
            <person name="Barry K."/>
            <person name="Baskaran P."/>
            <person name="Daum C."/>
            <person name="Fauchery L."/>
            <person name="Ihrmark K."/>
            <person name="Kuo A."/>
            <person name="LaButti K."/>
            <person name="Lipzen A."/>
            <person name="Morin E."/>
            <person name="Grigoriev I.V."/>
            <person name="Henrissat B."/>
            <person name="Lindahl B."/>
            <person name="Martin F."/>
        </authorList>
    </citation>
    <scope>NUCLEOTIDE SEQUENCE</scope>
    <source>
        <strain evidence="2">JB14</strain>
    </source>
</reference>
<evidence type="ECO:0000313" key="2">
    <source>
        <dbReference type="EMBL" id="KAE9393800.1"/>
    </source>
</evidence>
<protein>
    <submittedName>
        <fullName evidence="2">Uncharacterized protein</fullName>
    </submittedName>
</protein>
<keyword evidence="1" id="KW-1133">Transmembrane helix</keyword>
<dbReference type="Proteomes" id="UP000799118">
    <property type="component" value="Unassembled WGS sequence"/>
</dbReference>
<keyword evidence="3" id="KW-1185">Reference proteome</keyword>
<gene>
    <name evidence="2" type="ORF">BT96DRAFT_210423</name>
</gene>